<organism evidence="1 2">
    <name type="scientific">Brevundimonas vesicularis</name>
    <name type="common">Pseudomonas vesicularis</name>
    <dbReference type="NCBI Taxonomy" id="41276"/>
    <lineage>
        <taxon>Bacteria</taxon>
        <taxon>Pseudomonadati</taxon>
        <taxon>Pseudomonadota</taxon>
        <taxon>Alphaproteobacteria</taxon>
        <taxon>Caulobacterales</taxon>
        <taxon>Caulobacteraceae</taxon>
        <taxon>Brevundimonas</taxon>
    </lineage>
</organism>
<accession>A0A2X1BMD4</accession>
<gene>
    <name evidence="1" type="ORF">NCTC11166_00244</name>
</gene>
<dbReference type="AlphaFoldDB" id="A0A2X1BMD4"/>
<dbReference type="EMBL" id="UAQP01000005">
    <property type="protein sequence ID" value="SPU51934.1"/>
    <property type="molecule type" value="Genomic_DNA"/>
</dbReference>
<sequence>MRNTGLSRPTGVRTAATALAVRPFVMSRVIVATGGSLF</sequence>
<dbReference type="Proteomes" id="UP000251186">
    <property type="component" value="Unassembled WGS sequence"/>
</dbReference>
<evidence type="ECO:0000313" key="2">
    <source>
        <dbReference type="Proteomes" id="UP000251186"/>
    </source>
</evidence>
<reference evidence="1 2" key="1">
    <citation type="submission" date="2018-06" db="EMBL/GenBank/DDBJ databases">
        <authorList>
            <consortium name="Pathogen Informatics"/>
            <person name="Doyle S."/>
        </authorList>
    </citation>
    <scope>NUCLEOTIDE SEQUENCE [LARGE SCALE GENOMIC DNA]</scope>
    <source>
        <strain evidence="1 2">NCTC11166</strain>
    </source>
</reference>
<name>A0A2X1BMD4_BREVE</name>
<proteinExistence type="predicted"/>
<protein>
    <submittedName>
        <fullName evidence="1">Uncharacterized protein</fullName>
    </submittedName>
</protein>
<evidence type="ECO:0000313" key="1">
    <source>
        <dbReference type="EMBL" id="SPU51934.1"/>
    </source>
</evidence>